<keyword evidence="12" id="KW-1185">Reference proteome</keyword>
<comment type="subcellular location">
    <subcellularLocation>
        <location evidence="3">Lipid droplet</location>
    </subcellularLocation>
    <subcellularLocation>
        <location evidence="2">Membrane</location>
        <topology evidence="2">Multi-pass membrane protein</topology>
    </subcellularLocation>
</comment>
<keyword evidence="7 10" id="KW-1133">Transmembrane helix</keyword>
<name>A0ABP0Y1W9_9ROSI</name>
<protein>
    <recommendedName>
        <fullName evidence="13">Oleosin</fullName>
    </recommendedName>
</protein>
<evidence type="ECO:0000313" key="12">
    <source>
        <dbReference type="Proteomes" id="UP001642487"/>
    </source>
</evidence>
<evidence type="ECO:0000256" key="4">
    <source>
        <dbReference type="ARBA" id="ARBA00010858"/>
    </source>
</evidence>
<evidence type="ECO:0000313" key="11">
    <source>
        <dbReference type="EMBL" id="CAK9312968.1"/>
    </source>
</evidence>
<evidence type="ECO:0000256" key="10">
    <source>
        <dbReference type="SAM" id="Phobius"/>
    </source>
</evidence>
<dbReference type="PANTHER" id="PTHR33203:SF24">
    <property type="entry name" value="OLEOSIN"/>
    <property type="match status" value="1"/>
</dbReference>
<evidence type="ECO:0000256" key="6">
    <source>
        <dbReference type="ARBA" id="ARBA00022692"/>
    </source>
</evidence>
<organism evidence="11 12">
    <name type="scientific">Citrullus colocynthis</name>
    <name type="common">colocynth</name>
    <dbReference type="NCBI Taxonomy" id="252529"/>
    <lineage>
        <taxon>Eukaryota</taxon>
        <taxon>Viridiplantae</taxon>
        <taxon>Streptophyta</taxon>
        <taxon>Embryophyta</taxon>
        <taxon>Tracheophyta</taxon>
        <taxon>Spermatophyta</taxon>
        <taxon>Magnoliopsida</taxon>
        <taxon>eudicotyledons</taxon>
        <taxon>Gunneridae</taxon>
        <taxon>Pentapetalae</taxon>
        <taxon>rosids</taxon>
        <taxon>fabids</taxon>
        <taxon>Cucurbitales</taxon>
        <taxon>Cucurbitaceae</taxon>
        <taxon>Benincaseae</taxon>
        <taxon>Citrullus</taxon>
    </lineage>
</organism>
<feature type="transmembrane region" description="Helical" evidence="10">
    <location>
        <begin position="64"/>
        <end position="97"/>
    </location>
</feature>
<dbReference type="Proteomes" id="UP001642487">
    <property type="component" value="Chromosome 11"/>
</dbReference>
<dbReference type="PANTHER" id="PTHR33203">
    <property type="entry name" value="OLEOSIN"/>
    <property type="match status" value="1"/>
</dbReference>
<comment type="similarity">
    <text evidence="4">Belongs to the oleosin family.</text>
</comment>
<dbReference type="InterPro" id="IPR000136">
    <property type="entry name" value="Oleosin"/>
</dbReference>
<evidence type="ECO:0000256" key="9">
    <source>
        <dbReference type="SAM" id="MobiDB-lite"/>
    </source>
</evidence>
<accession>A0ABP0Y1W9</accession>
<dbReference type="EMBL" id="OZ021745">
    <property type="protein sequence ID" value="CAK9312968.1"/>
    <property type="molecule type" value="Genomic_DNA"/>
</dbReference>
<evidence type="ECO:0000256" key="3">
    <source>
        <dbReference type="ARBA" id="ARBA00004502"/>
    </source>
</evidence>
<evidence type="ECO:0000256" key="7">
    <source>
        <dbReference type="ARBA" id="ARBA00022989"/>
    </source>
</evidence>
<feature type="region of interest" description="Disordered" evidence="9">
    <location>
        <begin position="127"/>
        <end position="149"/>
    </location>
</feature>
<evidence type="ECO:0008006" key="13">
    <source>
        <dbReference type="Google" id="ProtNLM"/>
    </source>
</evidence>
<comment type="function">
    <text evidence="1">May have a structural role to stabilize the lipid body during desiccation of the seed by preventing coalescence of the oil. Probably interacts with both lipid and phospholipid moieties of lipid bodies. May also provide recognition signals for specific lipase anchorage in lipolysis during seedling growth.</text>
</comment>
<dbReference type="Pfam" id="PF01277">
    <property type="entry name" value="Oleosin"/>
    <property type="match status" value="1"/>
</dbReference>
<evidence type="ECO:0000256" key="8">
    <source>
        <dbReference type="ARBA" id="ARBA00023136"/>
    </source>
</evidence>
<evidence type="ECO:0000256" key="5">
    <source>
        <dbReference type="ARBA" id="ARBA00022677"/>
    </source>
</evidence>
<reference evidence="11 12" key="1">
    <citation type="submission" date="2024-03" db="EMBL/GenBank/DDBJ databases">
        <authorList>
            <person name="Gkanogiannis A."/>
            <person name="Becerra Lopez-Lavalle L."/>
        </authorList>
    </citation>
    <scope>NUCLEOTIDE SEQUENCE [LARGE SCALE GENOMIC DNA]</scope>
</reference>
<feature type="transmembrane region" description="Helical" evidence="10">
    <location>
        <begin position="26"/>
        <end position="52"/>
    </location>
</feature>
<evidence type="ECO:0000256" key="1">
    <source>
        <dbReference type="ARBA" id="ARBA00002582"/>
    </source>
</evidence>
<keyword evidence="8 10" id="KW-0472">Membrane</keyword>
<proteinExistence type="inferred from homology"/>
<keyword evidence="6 10" id="KW-0812">Transmembrane</keyword>
<evidence type="ECO:0000256" key="2">
    <source>
        <dbReference type="ARBA" id="ARBA00004141"/>
    </source>
</evidence>
<feature type="compositionally biased region" description="Basic and acidic residues" evidence="9">
    <location>
        <begin position="127"/>
        <end position="140"/>
    </location>
</feature>
<gene>
    <name evidence="11" type="ORF">CITCOLO1_LOCUS4678</name>
</gene>
<sequence length="149" mass="16029">MSDQSKPVTTRTLYDSTPSSRQTVKFLTAATIGTIFLVSSGLTITGTVLILILSTPILVLFSPILVPAATVLVLAAAGFFFSATCVVAAMATLSWLYRYVTGKQPLGAEQLDYAREKIVETAKEMKEKAKQYGQKVETKAEGATTKEQS</sequence>
<keyword evidence="5" id="KW-0551">Lipid droplet</keyword>